<dbReference type="Pfam" id="PF02646">
    <property type="entry name" value="RmuC"/>
    <property type="match status" value="1"/>
</dbReference>
<proteinExistence type="inferred from homology"/>
<evidence type="ECO:0000256" key="4">
    <source>
        <dbReference type="ARBA" id="ARBA00023172"/>
    </source>
</evidence>
<evidence type="ECO:0000256" key="1">
    <source>
        <dbReference type="ARBA" id="ARBA00003416"/>
    </source>
</evidence>
<comment type="function">
    <text evidence="1">Involved in DNA recombination.</text>
</comment>
<reference evidence="7" key="2">
    <citation type="journal article" date="2021" name="PeerJ">
        <title>Extensive microbial diversity within the chicken gut microbiome revealed by metagenomics and culture.</title>
        <authorList>
            <person name="Gilroy R."/>
            <person name="Ravi A."/>
            <person name="Getino M."/>
            <person name="Pursley I."/>
            <person name="Horton D.L."/>
            <person name="Alikhan N.F."/>
            <person name="Baker D."/>
            <person name="Gharbi K."/>
            <person name="Hall N."/>
            <person name="Watson M."/>
            <person name="Adriaenssens E.M."/>
            <person name="Foster-Nyarko E."/>
            <person name="Jarju S."/>
            <person name="Secka A."/>
            <person name="Antonio M."/>
            <person name="Oren A."/>
            <person name="Chaudhuri R.R."/>
            <person name="La Ragione R."/>
            <person name="Hildebrand F."/>
            <person name="Pallen M.J."/>
        </authorList>
    </citation>
    <scope>NUCLEOTIDE SEQUENCE</scope>
    <source>
        <strain evidence="7">B1-15692</strain>
    </source>
</reference>
<evidence type="ECO:0000313" key="7">
    <source>
        <dbReference type="EMBL" id="MBO8466944.1"/>
    </source>
</evidence>
<protein>
    <submittedName>
        <fullName evidence="7">DNA recombination protein RmuC</fullName>
    </submittedName>
</protein>
<evidence type="ECO:0000256" key="5">
    <source>
        <dbReference type="SAM" id="Coils"/>
    </source>
</evidence>
<dbReference type="AlphaFoldDB" id="A0A9D9I836"/>
<dbReference type="PANTHER" id="PTHR30563">
    <property type="entry name" value="DNA RECOMBINATION PROTEIN RMUC"/>
    <property type="match status" value="1"/>
</dbReference>
<organism evidence="7 8">
    <name type="scientific">Candidatus Cryptobacteroides faecipullorum</name>
    <dbReference type="NCBI Taxonomy" id="2840764"/>
    <lineage>
        <taxon>Bacteria</taxon>
        <taxon>Pseudomonadati</taxon>
        <taxon>Bacteroidota</taxon>
        <taxon>Bacteroidia</taxon>
        <taxon>Bacteroidales</taxon>
        <taxon>Candidatus Cryptobacteroides</taxon>
    </lineage>
</organism>
<name>A0A9D9I836_9BACT</name>
<keyword evidence="3 5" id="KW-0175">Coiled coil</keyword>
<dbReference type="EMBL" id="JADIMH010000021">
    <property type="protein sequence ID" value="MBO8466944.1"/>
    <property type="molecule type" value="Genomic_DNA"/>
</dbReference>
<dbReference type="InterPro" id="IPR003798">
    <property type="entry name" value="DNA_recombination_RmuC"/>
</dbReference>
<feature type="coiled-coil region" evidence="5">
    <location>
        <begin position="20"/>
        <end position="54"/>
    </location>
</feature>
<comment type="caution">
    <text evidence="7">The sequence shown here is derived from an EMBL/GenBank/DDBJ whole genome shotgun (WGS) entry which is preliminary data.</text>
</comment>
<gene>
    <name evidence="7" type="primary">rmuC</name>
    <name evidence="7" type="ORF">IAB99_04180</name>
</gene>
<evidence type="ECO:0000313" key="8">
    <source>
        <dbReference type="Proteomes" id="UP000823660"/>
    </source>
</evidence>
<evidence type="ECO:0000256" key="2">
    <source>
        <dbReference type="ARBA" id="ARBA00009840"/>
    </source>
</evidence>
<dbReference type="GO" id="GO:0006310">
    <property type="term" value="P:DNA recombination"/>
    <property type="evidence" value="ECO:0007669"/>
    <property type="project" value="UniProtKB-KW"/>
</dbReference>
<sequence length="449" mass="50208">MEPIIMTIAMVALLAAIVLLWKLSGDNSDLKRRIAELEKDNAVLQNSLDASQKAAALSEEMHRKSVDEIRRINEQYLAEANVRHHKDMETMKEQFKAAAAEISSANSKEFREQSAARISDMLAPVKERFAELDRTMKETHTASVKYNSELSASIRLVMDQSRQVGEEARNLADALSGRSKVQGDFGEMLLKDILKNAGLREGEHFVSQGVITDENGHEVRSESGAAMIPDVLINYPDDTVVVVDSKVSLTAFSKYMVSSSAADRGRYAREHVESVRRHVDELKSKDYASYIPDGKRKVDYNIMFIPVEGAFRLMLEEAPLLWQTAKDNNVLIVSQMTLVIVLNMIQMSWKQAAQEANIEQVYKTASELMGQLQGWMSAFVAVGDNLDRTVKSYVESKSKLIDSQQSVVKKIEKLESLGLSPKRSRGKVRISARKSGPESVIPKELQVKS</sequence>
<evidence type="ECO:0000256" key="3">
    <source>
        <dbReference type="ARBA" id="ARBA00023054"/>
    </source>
</evidence>
<accession>A0A9D9I836</accession>
<feature type="compositionally biased region" description="Basic residues" evidence="6">
    <location>
        <begin position="422"/>
        <end position="432"/>
    </location>
</feature>
<keyword evidence="4" id="KW-0233">DNA recombination</keyword>
<dbReference type="Proteomes" id="UP000823660">
    <property type="component" value="Unassembled WGS sequence"/>
</dbReference>
<evidence type="ECO:0000256" key="6">
    <source>
        <dbReference type="SAM" id="MobiDB-lite"/>
    </source>
</evidence>
<comment type="similarity">
    <text evidence="2">Belongs to the RmuC family.</text>
</comment>
<dbReference type="PANTHER" id="PTHR30563:SF0">
    <property type="entry name" value="DNA RECOMBINATION PROTEIN RMUC"/>
    <property type="match status" value="1"/>
</dbReference>
<reference evidence="7" key="1">
    <citation type="submission" date="2020-10" db="EMBL/GenBank/DDBJ databases">
        <authorList>
            <person name="Gilroy R."/>
        </authorList>
    </citation>
    <scope>NUCLEOTIDE SEQUENCE</scope>
    <source>
        <strain evidence="7">B1-15692</strain>
    </source>
</reference>
<feature type="region of interest" description="Disordered" evidence="6">
    <location>
        <begin position="421"/>
        <end position="449"/>
    </location>
</feature>